<feature type="chain" id="PRO_5040436185" description="Neuropeptide" evidence="1">
    <location>
        <begin position="18"/>
        <end position="54"/>
    </location>
</feature>
<evidence type="ECO:0000313" key="3">
    <source>
        <dbReference type="Proteomes" id="UP001152798"/>
    </source>
</evidence>
<reference evidence="2" key="1">
    <citation type="submission" date="2022-01" db="EMBL/GenBank/DDBJ databases">
        <authorList>
            <person name="King R."/>
        </authorList>
    </citation>
    <scope>NUCLEOTIDE SEQUENCE</scope>
</reference>
<organism evidence="2 3">
    <name type="scientific">Nezara viridula</name>
    <name type="common">Southern green stink bug</name>
    <name type="synonym">Cimex viridulus</name>
    <dbReference type="NCBI Taxonomy" id="85310"/>
    <lineage>
        <taxon>Eukaryota</taxon>
        <taxon>Metazoa</taxon>
        <taxon>Ecdysozoa</taxon>
        <taxon>Arthropoda</taxon>
        <taxon>Hexapoda</taxon>
        <taxon>Insecta</taxon>
        <taxon>Pterygota</taxon>
        <taxon>Neoptera</taxon>
        <taxon>Paraneoptera</taxon>
        <taxon>Hemiptera</taxon>
        <taxon>Heteroptera</taxon>
        <taxon>Panheteroptera</taxon>
        <taxon>Pentatomomorpha</taxon>
        <taxon>Pentatomoidea</taxon>
        <taxon>Pentatomidae</taxon>
        <taxon>Pentatominae</taxon>
        <taxon>Nezara</taxon>
    </lineage>
</organism>
<dbReference type="EMBL" id="OV725078">
    <property type="protein sequence ID" value="CAH1393858.1"/>
    <property type="molecule type" value="Genomic_DNA"/>
</dbReference>
<keyword evidence="3" id="KW-1185">Reference proteome</keyword>
<evidence type="ECO:0008006" key="4">
    <source>
        <dbReference type="Google" id="ProtNLM"/>
    </source>
</evidence>
<dbReference type="AlphaFoldDB" id="A0A9P0EBV4"/>
<evidence type="ECO:0000256" key="1">
    <source>
        <dbReference type="SAM" id="SignalP"/>
    </source>
</evidence>
<gene>
    <name evidence="2" type="ORF">NEZAVI_LOCUS4468</name>
</gene>
<dbReference type="Proteomes" id="UP001152798">
    <property type="component" value="Chromosome 2"/>
</dbReference>
<accession>A0A9P0EBV4</accession>
<keyword evidence="1" id="KW-0732">Signal</keyword>
<protein>
    <recommendedName>
        <fullName evidence="4">Neuropeptide</fullName>
    </recommendedName>
</protein>
<proteinExistence type="predicted"/>
<feature type="signal peptide" evidence="1">
    <location>
        <begin position="1"/>
        <end position="17"/>
    </location>
</feature>
<sequence length="54" mass="6246">MRLFILFVLLLVGIAAGYRIVNRPLTKEEMNKLLEEMVAANNPPPRPHVNILYR</sequence>
<evidence type="ECO:0000313" key="2">
    <source>
        <dbReference type="EMBL" id="CAH1393858.1"/>
    </source>
</evidence>
<dbReference type="OrthoDB" id="10530541at2759"/>
<name>A0A9P0EBV4_NEZVI</name>